<feature type="non-terminal residue" evidence="1">
    <location>
        <position position="1"/>
    </location>
</feature>
<dbReference type="AlphaFoldDB" id="A0A8J2NRL7"/>
<name>A0A8J2NRL7_9HEXA</name>
<keyword evidence="2" id="KW-1185">Reference proteome</keyword>
<evidence type="ECO:0000313" key="1">
    <source>
        <dbReference type="EMBL" id="CAG7667501.1"/>
    </source>
</evidence>
<reference evidence="1" key="1">
    <citation type="submission" date="2021-06" db="EMBL/GenBank/DDBJ databases">
        <authorList>
            <person name="Hodson N. C."/>
            <person name="Mongue J. A."/>
            <person name="Jaron S. K."/>
        </authorList>
    </citation>
    <scope>NUCLEOTIDE SEQUENCE</scope>
</reference>
<protein>
    <submittedName>
        <fullName evidence="1">Uncharacterized protein</fullName>
    </submittedName>
</protein>
<dbReference type="EMBL" id="CAJVCH010010524">
    <property type="protein sequence ID" value="CAG7667501.1"/>
    <property type="molecule type" value="Genomic_DNA"/>
</dbReference>
<sequence length="59" mass="6806">ENLQYRKHKLIPSWASNASELELSLFLQQPELMKLTFPGDDHWTGSFPSQLGTSKIFIE</sequence>
<organism evidence="1 2">
    <name type="scientific">Allacma fusca</name>
    <dbReference type="NCBI Taxonomy" id="39272"/>
    <lineage>
        <taxon>Eukaryota</taxon>
        <taxon>Metazoa</taxon>
        <taxon>Ecdysozoa</taxon>
        <taxon>Arthropoda</taxon>
        <taxon>Hexapoda</taxon>
        <taxon>Collembola</taxon>
        <taxon>Symphypleona</taxon>
        <taxon>Sminthuridae</taxon>
        <taxon>Allacma</taxon>
    </lineage>
</organism>
<proteinExistence type="predicted"/>
<comment type="caution">
    <text evidence="1">The sequence shown here is derived from an EMBL/GenBank/DDBJ whole genome shotgun (WGS) entry which is preliminary data.</text>
</comment>
<gene>
    <name evidence="1" type="ORF">AFUS01_LOCUS1846</name>
</gene>
<evidence type="ECO:0000313" key="2">
    <source>
        <dbReference type="Proteomes" id="UP000708208"/>
    </source>
</evidence>
<accession>A0A8J2NRL7</accession>
<dbReference type="OrthoDB" id="8297969at2759"/>
<dbReference type="Proteomes" id="UP000708208">
    <property type="component" value="Unassembled WGS sequence"/>
</dbReference>